<reference evidence="4" key="1">
    <citation type="submission" date="2018-03" db="EMBL/GenBank/DDBJ databases">
        <authorList>
            <person name="Guldener U."/>
        </authorList>
    </citation>
    <scope>NUCLEOTIDE SEQUENCE</scope>
</reference>
<dbReference type="NCBIfam" id="TIGR01879">
    <property type="entry name" value="hydantase"/>
    <property type="match status" value="1"/>
</dbReference>
<accession>A0AAE8SRP0</accession>
<feature type="domain" description="Peptidase M20 dimerisation" evidence="3">
    <location>
        <begin position="251"/>
        <end position="349"/>
    </location>
</feature>
<sequence>MATMTTSIPAPTVEAEATAPGAIALRVNGDRLMDSIHSTCEFGKAHAYGGHHTETGMARLALNDDDKKVRHWLIEQTKAIGCTVTVDQMGNIFAVRPGKSKTAAPIMMGSHLDTQPSGGRYDGILGVLAGLEVLRTLHDSGYETEGPVGLVNWTNEEGARFPMTTIASGVWAGVIPLETGWNLKEVLPLATDKSAPRTMKQELERIGFLGETPASHEAQPMAAHFELHIEQGPILEDEQRKIGVVTGAQAYSWFEIEVKGRDSHAGTTPLLARKDSVLAAAKMIVASNEVATQFSGLATTGIFEGEPGSINTVAHTVRFTLDVRHPSDETLAQMIAAIREKFDKIAKQDSGRGVDVTWKTLMENAAVAFDKNCIAVVEQSAEEVCGRLSGESPANGLWKHMLSGASHDSCQSTKVCPTSMIFTPTRNGMSHTPDEYCSPEDCALGAQVLLGAVVRYDAAHR</sequence>
<protein>
    <submittedName>
        <fullName evidence="4">Related to N-carbamoyl-L-amino acid hydrolase</fullName>
    </submittedName>
</protein>
<dbReference type="PIRSF" id="PIRSF001235">
    <property type="entry name" value="Amidase_carbamoylase"/>
    <property type="match status" value="1"/>
</dbReference>
<dbReference type="PANTHER" id="PTHR32494">
    <property type="entry name" value="ALLANTOATE DEIMINASE-RELATED"/>
    <property type="match status" value="1"/>
</dbReference>
<dbReference type="AlphaFoldDB" id="A0AAE8SRP0"/>
<organism evidence="4 5">
    <name type="scientific">Cephalotrichum gorgonifer</name>
    <dbReference type="NCBI Taxonomy" id="2041049"/>
    <lineage>
        <taxon>Eukaryota</taxon>
        <taxon>Fungi</taxon>
        <taxon>Dikarya</taxon>
        <taxon>Ascomycota</taxon>
        <taxon>Pezizomycotina</taxon>
        <taxon>Sordariomycetes</taxon>
        <taxon>Hypocreomycetidae</taxon>
        <taxon>Microascales</taxon>
        <taxon>Microascaceae</taxon>
        <taxon>Cephalotrichum</taxon>
    </lineage>
</organism>
<dbReference type="SUPFAM" id="SSF55031">
    <property type="entry name" value="Bacterial exopeptidase dimerisation domain"/>
    <property type="match status" value="1"/>
</dbReference>
<evidence type="ECO:0000313" key="4">
    <source>
        <dbReference type="EMBL" id="SPN97348.1"/>
    </source>
</evidence>
<comment type="similarity">
    <text evidence="1">Belongs to the peptidase M20A family.</text>
</comment>
<dbReference type="InterPro" id="IPR002933">
    <property type="entry name" value="Peptidase_M20"/>
</dbReference>
<dbReference type="InterPro" id="IPR036264">
    <property type="entry name" value="Bact_exopeptidase_dim_dom"/>
</dbReference>
<dbReference type="EMBL" id="ONZQ02000001">
    <property type="protein sequence ID" value="SPN97348.1"/>
    <property type="molecule type" value="Genomic_DNA"/>
</dbReference>
<gene>
    <name evidence="4" type="ORF">DNG_00862</name>
</gene>
<dbReference type="Proteomes" id="UP001187682">
    <property type="component" value="Unassembled WGS sequence"/>
</dbReference>
<dbReference type="Gene3D" id="3.40.630.10">
    <property type="entry name" value="Zn peptidases"/>
    <property type="match status" value="1"/>
</dbReference>
<evidence type="ECO:0000313" key="5">
    <source>
        <dbReference type="Proteomes" id="UP001187682"/>
    </source>
</evidence>
<dbReference type="GO" id="GO:0016813">
    <property type="term" value="F:hydrolase activity, acting on carbon-nitrogen (but not peptide) bonds, in linear amidines"/>
    <property type="evidence" value="ECO:0007669"/>
    <property type="project" value="InterPro"/>
</dbReference>
<dbReference type="CDD" id="cd03884">
    <property type="entry name" value="M20_bAS"/>
    <property type="match status" value="1"/>
</dbReference>
<keyword evidence="2 4" id="KW-0378">Hydrolase</keyword>
<comment type="caution">
    <text evidence="4">The sequence shown here is derived from an EMBL/GenBank/DDBJ whole genome shotgun (WGS) entry which is preliminary data.</text>
</comment>
<evidence type="ECO:0000256" key="2">
    <source>
        <dbReference type="ARBA" id="ARBA00022801"/>
    </source>
</evidence>
<evidence type="ECO:0000259" key="3">
    <source>
        <dbReference type="Pfam" id="PF07687"/>
    </source>
</evidence>
<dbReference type="Pfam" id="PF07687">
    <property type="entry name" value="M20_dimer"/>
    <property type="match status" value="1"/>
</dbReference>
<dbReference type="PANTHER" id="PTHR32494:SF5">
    <property type="entry name" value="ALLANTOATE AMIDOHYDROLASE"/>
    <property type="match status" value="1"/>
</dbReference>
<dbReference type="InterPro" id="IPR010158">
    <property type="entry name" value="Amidase_Cbmase"/>
</dbReference>
<proteinExistence type="inferred from homology"/>
<dbReference type="Pfam" id="PF01546">
    <property type="entry name" value="Peptidase_M20"/>
    <property type="match status" value="1"/>
</dbReference>
<keyword evidence="5" id="KW-1185">Reference proteome</keyword>
<dbReference type="SUPFAM" id="SSF53187">
    <property type="entry name" value="Zn-dependent exopeptidases"/>
    <property type="match status" value="1"/>
</dbReference>
<name>A0AAE8SRP0_9PEZI</name>
<evidence type="ECO:0000256" key="1">
    <source>
        <dbReference type="ARBA" id="ARBA00006247"/>
    </source>
</evidence>
<dbReference type="InterPro" id="IPR011650">
    <property type="entry name" value="Peptidase_M20_dimer"/>
</dbReference>
<dbReference type="Gene3D" id="3.30.70.360">
    <property type="match status" value="1"/>
</dbReference>